<reference evidence="2" key="1">
    <citation type="submission" date="2019-10" db="EMBL/GenBank/DDBJ databases">
        <authorList>
            <consortium name="DOE Joint Genome Institute"/>
            <person name="Kuo A."/>
            <person name="Miyauchi S."/>
            <person name="Kiss E."/>
            <person name="Drula E."/>
            <person name="Kohler A."/>
            <person name="Sanchez-Garcia M."/>
            <person name="Andreopoulos B."/>
            <person name="Barry K.W."/>
            <person name="Bonito G."/>
            <person name="Buee M."/>
            <person name="Carver A."/>
            <person name="Chen C."/>
            <person name="Cichocki N."/>
            <person name="Clum A."/>
            <person name="Culley D."/>
            <person name="Crous P.W."/>
            <person name="Fauchery L."/>
            <person name="Girlanda M."/>
            <person name="Hayes R."/>
            <person name="Keri Z."/>
            <person name="LaButti K."/>
            <person name="Lipzen A."/>
            <person name="Lombard V."/>
            <person name="Magnuson J."/>
            <person name="Maillard F."/>
            <person name="Morin E."/>
            <person name="Murat C."/>
            <person name="Nolan M."/>
            <person name="Ohm R."/>
            <person name="Pangilinan J."/>
            <person name="Pereira M."/>
            <person name="Perotto S."/>
            <person name="Peter M."/>
            <person name="Riley R."/>
            <person name="Sitrit Y."/>
            <person name="Stielow B."/>
            <person name="Szollosi G."/>
            <person name="Zifcakova L."/>
            <person name="Stursova M."/>
            <person name="Spatafora J.W."/>
            <person name="Tedersoo L."/>
            <person name="Vaario L.-M."/>
            <person name="Yamada A."/>
            <person name="Yan M."/>
            <person name="Wang P."/>
            <person name="Xu J."/>
            <person name="Bruns T."/>
            <person name="Baldrian P."/>
            <person name="Vilgalys R."/>
            <person name="Henrissat B."/>
            <person name="Grigoriev I.V."/>
            <person name="Hibbett D."/>
            <person name="Nagy L.G."/>
            <person name="Martin F.M."/>
        </authorList>
    </citation>
    <scope>NUCLEOTIDE SEQUENCE</scope>
    <source>
        <strain evidence="2">Prilba</strain>
    </source>
</reference>
<gene>
    <name evidence="2" type="ORF">DFH94DRAFT_181535</name>
</gene>
<keyword evidence="1" id="KW-1133">Transmembrane helix</keyword>
<organism evidence="2 3">
    <name type="scientific">Russula ochroleuca</name>
    <dbReference type="NCBI Taxonomy" id="152965"/>
    <lineage>
        <taxon>Eukaryota</taxon>
        <taxon>Fungi</taxon>
        <taxon>Dikarya</taxon>
        <taxon>Basidiomycota</taxon>
        <taxon>Agaricomycotina</taxon>
        <taxon>Agaricomycetes</taxon>
        <taxon>Russulales</taxon>
        <taxon>Russulaceae</taxon>
        <taxon>Russula</taxon>
    </lineage>
</organism>
<dbReference type="AlphaFoldDB" id="A0A9P5N550"/>
<keyword evidence="3" id="KW-1185">Reference proteome</keyword>
<evidence type="ECO:0000313" key="2">
    <source>
        <dbReference type="EMBL" id="KAF8486352.1"/>
    </source>
</evidence>
<keyword evidence="1" id="KW-0812">Transmembrane</keyword>
<evidence type="ECO:0000256" key="1">
    <source>
        <dbReference type="SAM" id="Phobius"/>
    </source>
</evidence>
<dbReference type="EMBL" id="WHVB01000002">
    <property type="protein sequence ID" value="KAF8486352.1"/>
    <property type="molecule type" value="Genomic_DNA"/>
</dbReference>
<reference evidence="2" key="2">
    <citation type="journal article" date="2020" name="Nat. Commun.">
        <title>Large-scale genome sequencing of mycorrhizal fungi provides insights into the early evolution of symbiotic traits.</title>
        <authorList>
            <person name="Miyauchi S."/>
            <person name="Kiss E."/>
            <person name="Kuo A."/>
            <person name="Drula E."/>
            <person name="Kohler A."/>
            <person name="Sanchez-Garcia M."/>
            <person name="Morin E."/>
            <person name="Andreopoulos B."/>
            <person name="Barry K.W."/>
            <person name="Bonito G."/>
            <person name="Buee M."/>
            <person name="Carver A."/>
            <person name="Chen C."/>
            <person name="Cichocki N."/>
            <person name="Clum A."/>
            <person name="Culley D."/>
            <person name="Crous P.W."/>
            <person name="Fauchery L."/>
            <person name="Girlanda M."/>
            <person name="Hayes R.D."/>
            <person name="Keri Z."/>
            <person name="LaButti K."/>
            <person name="Lipzen A."/>
            <person name="Lombard V."/>
            <person name="Magnuson J."/>
            <person name="Maillard F."/>
            <person name="Murat C."/>
            <person name="Nolan M."/>
            <person name="Ohm R.A."/>
            <person name="Pangilinan J."/>
            <person name="Pereira M.F."/>
            <person name="Perotto S."/>
            <person name="Peter M."/>
            <person name="Pfister S."/>
            <person name="Riley R."/>
            <person name="Sitrit Y."/>
            <person name="Stielow J.B."/>
            <person name="Szollosi G."/>
            <person name="Zifcakova L."/>
            <person name="Stursova M."/>
            <person name="Spatafora J.W."/>
            <person name="Tedersoo L."/>
            <person name="Vaario L.M."/>
            <person name="Yamada A."/>
            <person name="Yan M."/>
            <person name="Wang P."/>
            <person name="Xu J."/>
            <person name="Bruns T."/>
            <person name="Baldrian P."/>
            <person name="Vilgalys R."/>
            <person name="Dunand C."/>
            <person name="Henrissat B."/>
            <person name="Grigoriev I.V."/>
            <person name="Hibbett D."/>
            <person name="Nagy L.G."/>
            <person name="Martin F.M."/>
        </authorList>
    </citation>
    <scope>NUCLEOTIDE SEQUENCE</scope>
    <source>
        <strain evidence="2">Prilba</strain>
    </source>
</reference>
<evidence type="ECO:0000313" key="3">
    <source>
        <dbReference type="Proteomes" id="UP000759537"/>
    </source>
</evidence>
<accession>A0A9P5N550</accession>
<feature type="transmembrane region" description="Helical" evidence="1">
    <location>
        <begin position="12"/>
        <end position="35"/>
    </location>
</feature>
<comment type="caution">
    <text evidence="2">The sequence shown here is derived from an EMBL/GenBank/DDBJ whole genome shotgun (WGS) entry which is preliminary data.</text>
</comment>
<name>A0A9P5N550_9AGAM</name>
<proteinExistence type="predicted"/>
<keyword evidence="1" id="KW-0472">Membrane</keyword>
<protein>
    <submittedName>
        <fullName evidence="2">Uncharacterized protein</fullName>
    </submittedName>
</protein>
<dbReference type="Proteomes" id="UP000759537">
    <property type="component" value="Unassembled WGS sequence"/>
</dbReference>
<sequence length="104" mass="11631">MTTPSYPCLVRINVHTLALSLLWELATMACPFLLLNMQLCAQCLLHRAHVWYLSVSSCRVAAAGATRLCGISRRPVYVGMLVATMKLRGSEVSDIQTRSFNFKR</sequence>